<keyword evidence="4" id="KW-0175">Coiled coil</keyword>
<name>A0A0K0E701_STRER</name>
<protein>
    <submittedName>
        <fullName evidence="7 8">RING-type domain-containing protein</fullName>
    </submittedName>
</protein>
<keyword evidence="1 3" id="KW-0479">Metal-binding</keyword>
<evidence type="ECO:0000256" key="1">
    <source>
        <dbReference type="ARBA" id="ARBA00022771"/>
    </source>
</evidence>
<dbReference type="Proteomes" id="UP000035681">
    <property type="component" value="Unplaced"/>
</dbReference>
<evidence type="ECO:0000256" key="2">
    <source>
        <dbReference type="ARBA" id="ARBA00022833"/>
    </source>
</evidence>
<organism evidence="7">
    <name type="scientific">Strongyloides stercoralis</name>
    <name type="common">Threadworm</name>
    <dbReference type="NCBI Taxonomy" id="6248"/>
    <lineage>
        <taxon>Eukaryota</taxon>
        <taxon>Metazoa</taxon>
        <taxon>Ecdysozoa</taxon>
        <taxon>Nematoda</taxon>
        <taxon>Chromadorea</taxon>
        <taxon>Rhabditida</taxon>
        <taxon>Tylenchina</taxon>
        <taxon>Panagrolaimomorpha</taxon>
        <taxon>Strongyloidoidea</taxon>
        <taxon>Strongyloididae</taxon>
        <taxon>Strongyloides</taxon>
    </lineage>
</organism>
<dbReference type="SUPFAM" id="SSF57903">
    <property type="entry name" value="FYVE/PHD zinc finger"/>
    <property type="match status" value="1"/>
</dbReference>
<evidence type="ECO:0000313" key="8">
    <source>
        <dbReference type="WBParaSite" id="TCONS_00000068.p1"/>
    </source>
</evidence>
<evidence type="ECO:0000313" key="7">
    <source>
        <dbReference type="WBParaSite" id="SSTP_0000527500.1"/>
    </source>
</evidence>
<dbReference type="InterPro" id="IPR001841">
    <property type="entry name" value="Znf_RING"/>
</dbReference>
<reference evidence="7" key="1">
    <citation type="submission" date="2015-08" db="UniProtKB">
        <authorList>
            <consortium name="WormBaseParasite"/>
        </authorList>
    </citation>
    <scope>IDENTIFICATION</scope>
</reference>
<feature type="domain" description="RING-type" evidence="5">
    <location>
        <begin position="8"/>
        <end position="54"/>
    </location>
</feature>
<dbReference type="GO" id="GO:0008270">
    <property type="term" value="F:zinc ion binding"/>
    <property type="evidence" value="ECO:0007669"/>
    <property type="project" value="UniProtKB-KW"/>
</dbReference>
<dbReference type="PROSITE" id="PS50089">
    <property type="entry name" value="ZF_RING_2"/>
    <property type="match status" value="1"/>
</dbReference>
<evidence type="ECO:0000256" key="3">
    <source>
        <dbReference type="PROSITE-ProRule" id="PRU00175"/>
    </source>
</evidence>
<evidence type="ECO:0000313" key="6">
    <source>
        <dbReference type="Proteomes" id="UP000035681"/>
    </source>
</evidence>
<keyword evidence="2" id="KW-0862">Zinc</keyword>
<evidence type="ECO:0000259" key="5">
    <source>
        <dbReference type="PROSITE" id="PS50089"/>
    </source>
</evidence>
<sequence length="174" mass="19903">MSFGTTFCFMCGEAYTLENKSFIYLSCREILCYSCSKIDESNVPKSLDVCPYCEQKEVLVTDLGKEIDDSNTSNIISGPKEILSSLSIEQFMSHVNFKNEQVKLIREEVERKKKRVSDGEKLIEDAKKEISRLRSSLDLIKVKEKTMKKEVKALGKKYKELIKELGDGIDNTHI</sequence>
<dbReference type="WBParaSite" id="TCONS_00000068.p1">
    <property type="protein sequence ID" value="TCONS_00000068.p1"/>
    <property type="gene ID" value="XLOC_000069"/>
</dbReference>
<dbReference type="WBParaSite" id="SSTP_0000527500.1">
    <property type="protein sequence ID" value="SSTP_0000527500.1"/>
    <property type="gene ID" value="SSTP_0000527500"/>
</dbReference>
<dbReference type="InterPro" id="IPR011011">
    <property type="entry name" value="Znf_FYVE_PHD"/>
</dbReference>
<accession>A0A0K0E701</accession>
<evidence type="ECO:0000256" key="4">
    <source>
        <dbReference type="SAM" id="Coils"/>
    </source>
</evidence>
<feature type="coiled-coil region" evidence="4">
    <location>
        <begin position="95"/>
        <end position="164"/>
    </location>
</feature>
<keyword evidence="6" id="KW-1185">Reference proteome</keyword>
<proteinExistence type="predicted"/>
<dbReference type="AlphaFoldDB" id="A0A0K0E701"/>
<keyword evidence="1 3" id="KW-0863">Zinc-finger</keyword>